<dbReference type="Gene3D" id="2.60.40.10">
    <property type="entry name" value="Immunoglobulins"/>
    <property type="match status" value="2"/>
</dbReference>
<feature type="domain" description="CULT" evidence="7">
    <location>
        <begin position="794"/>
        <end position="903"/>
    </location>
</feature>
<name>A0A9Q0MYR3_9DIPT</name>
<dbReference type="SMART" id="SM00217">
    <property type="entry name" value="WAP"/>
    <property type="match status" value="1"/>
</dbReference>
<dbReference type="Pfam" id="PF03226">
    <property type="entry name" value="Yippee-Mis18"/>
    <property type="match status" value="1"/>
</dbReference>
<keyword evidence="1" id="KW-0479">Metal-binding</keyword>
<dbReference type="PANTHER" id="PTHR14131:SF5">
    <property type="entry name" value="ANOSMIN-1"/>
    <property type="match status" value="1"/>
</dbReference>
<dbReference type="InterPro" id="IPR013783">
    <property type="entry name" value="Ig-like_fold"/>
</dbReference>
<dbReference type="InterPro" id="IPR034750">
    <property type="entry name" value="CULT"/>
</dbReference>
<dbReference type="Proteomes" id="UP001151699">
    <property type="component" value="Chromosome X"/>
</dbReference>
<dbReference type="CDD" id="cd00063">
    <property type="entry name" value="FN3"/>
    <property type="match status" value="2"/>
</dbReference>
<dbReference type="InterPro" id="IPR003961">
    <property type="entry name" value="FN3_dom"/>
</dbReference>
<evidence type="ECO:0000256" key="3">
    <source>
        <dbReference type="SAM" id="MobiDB-lite"/>
    </source>
</evidence>
<reference evidence="8" key="1">
    <citation type="submission" date="2022-07" db="EMBL/GenBank/DDBJ databases">
        <authorList>
            <person name="Trinca V."/>
            <person name="Uliana J.V.C."/>
            <person name="Torres T.T."/>
            <person name="Ward R.J."/>
            <person name="Monesi N."/>
        </authorList>
    </citation>
    <scope>NUCLEOTIDE SEQUENCE</scope>
    <source>
        <strain evidence="8">HSMRA1968</strain>
        <tissue evidence="8">Whole embryos</tissue>
    </source>
</reference>
<dbReference type="InterPro" id="IPR036645">
    <property type="entry name" value="Elafin-like_sf"/>
</dbReference>
<dbReference type="InterPro" id="IPR042447">
    <property type="entry name" value="Anosmin-1"/>
</dbReference>
<dbReference type="OrthoDB" id="267517at2759"/>
<feature type="region of interest" description="Disordered" evidence="3">
    <location>
        <begin position="462"/>
        <end position="491"/>
    </location>
</feature>
<dbReference type="InterPro" id="IPR008197">
    <property type="entry name" value="WAP_dom"/>
</dbReference>
<dbReference type="GO" id="GO:0046872">
    <property type="term" value="F:metal ion binding"/>
    <property type="evidence" value="ECO:0007669"/>
    <property type="project" value="UniProtKB-KW"/>
</dbReference>
<feature type="compositionally biased region" description="Acidic residues" evidence="3">
    <location>
        <begin position="467"/>
        <end position="476"/>
    </location>
</feature>
<dbReference type="SUPFAM" id="SSF49265">
    <property type="entry name" value="Fibronectin type III"/>
    <property type="match status" value="1"/>
</dbReference>
<proteinExistence type="predicted"/>
<dbReference type="PROSITE" id="PS51390">
    <property type="entry name" value="WAP"/>
    <property type="match status" value="1"/>
</dbReference>
<evidence type="ECO:0000259" key="7">
    <source>
        <dbReference type="PROSITE" id="PS51788"/>
    </source>
</evidence>
<dbReference type="Pfam" id="PF00095">
    <property type="entry name" value="WAP"/>
    <property type="match status" value="1"/>
</dbReference>
<feature type="chain" id="PRO_5040107555" evidence="4">
    <location>
        <begin position="22"/>
        <end position="957"/>
    </location>
</feature>
<evidence type="ECO:0000259" key="5">
    <source>
        <dbReference type="PROSITE" id="PS50853"/>
    </source>
</evidence>
<gene>
    <name evidence="8" type="primary">ohgt_0</name>
    <name evidence="8" type="ORF">Bhyg_13063</name>
</gene>
<organism evidence="8 9">
    <name type="scientific">Pseudolycoriella hygida</name>
    <dbReference type="NCBI Taxonomy" id="35572"/>
    <lineage>
        <taxon>Eukaryota</taxon>
        <taxon>Metazoa</taxon>
        <taxon>Ecdysozoa</taxon>
        <taxon>Arthropoda</taxon>
        <taxon>Hexapoda</taxon>
        <taxon>Insecta</taxon>
        <taxon>Pterygota</taxon>
        <taxon>Neoptera</taxon>
        <taxon>Endopterygota</taxon>
        <taxon>Diptera</taxon>
        <taxon>Nematocera</taxon>
        <taxon>Sciaroidea</taxon>
        <taxon>Sciaridae</taxon>
        <taxon>Pseudolycoriella</taxon>
    </lineage>
</organism>
<evidence type="ECO:0000256" key="2">
    <source>
        <dbReference type="ARBA" id="ARBA00022833"/>
    </source>
</evidence>
<dbReference type="Pfam" id="PF00041">
    <property type="entry name" value="fn3"/>
    <property type="match status" value="1"/>
</dbReference>
<evidence type="ECO:0000313" key="9">
    <source>
        <dbReference type="Proteomes" id="UP001151699"/>
    </source>
</evidence>
<dbReference type="GO" id="GO:0005576">
    <property type="term" value="C:extracellular region"/>
    <property type="evidence" value="ECO:0007669"/>
    <property type="project" value="InterPro"/>
</dbReference>
<comment type="caution">
    <text evidence="8">The sequence shown here is derived from an EMBL/GenBank/DDBJ whole genome shotgun (WGS) entry which is preliminary data.</text>
</comment>
<feature type="domain" description="Fibronectin type-III" evidence="5">
    <location>
        <begin position="253"/>
        <end position="359"/>
    </location>
</feature>
<dbReference type="Gene3D" id="4.10.75.10">
    <property type="entry name" value="Elafin-like"/>
    <property type="match status" value="1"/>
</dbReference>
<dbReference type="Gene3D" id="1.20.58.1480">
    <property type="match status" value="1"/>
</dbReference>
<keyword evidence="2" id="KW-0862">Zinc</keyword>
<feature type="signal peptide" evidence="4">
    <location>
        <begin position="1"/>
        <end position="21"/>
    </location>
</feature>
<dbReference type="InterPro" id="IPR036116">
    <property type="entry name" value="FN3_sf"/>
</dbReference>
<dbReference type="CDD" id="cd15777">
    <property type="entry name" value="CRBN_C_like"/>
    <property type="match status" value="1"/>
</dbReference>
<dbReference type="PROSITE" id="PS50853">
    <property type="entry name" value="FN3"/>
    <property type="match status" value="1"/>
</dbReference>
<dbReference type="GO" id="GO:0030182">
    <property type="term" value="P:neuron differentiation"/>
    <property type="evidence" value="ECO:0007669"/>
    <property type="project" value="TreeGrafter"/>
</dbReference>
<feature type="domain" description="WAP" evidence="6">
    <location>
        <begin position="65"/>
        <end position="115"/>
    </location>
</feature>
<protein>
    <submittedName>
        <fullName evidence="8">Protein cereblon</fullName>
    </submittedName>
</protein>
<dbReference type="GO" id="GO:0009986">
    <property type="term" value="C:cell surface"/>
    <property type="evidence" value="ECO:0007669"/>
    <property type="project" value="TreeGrafter"/>
</dbReference>
<dbReference type="SMART" id="SM00060">
    <property type="entry name" value="FN3"/>
    <property type="match status" value="2"/>
</dbReference>
<dbReference type="Gene3D" id="2.170.150.20">
    <property type="entry name" value="Peptide methionine sulfoxide reductase"/>
    <property type="match status" value="1"/>
</dbReference>
<keyword evidence="4" id="KW-0732">Signal</keyword>
<evidence type="ECO:0000256" key="4">
    <source>
        <dbReference type="SAM" id="SignalP"/>
    </source>
</evidence>
<sequence length="957" mass="110046">MFFHNIKLALLSCLCISLIGSERQESSQRSLQTDENIFFQICKIRFCFDRERDCSFQKCMESLMPIDKYGECPIKNGTTYAGRECMDSCHGHDYRCQGIQKCCTFNCGAKCTNPLRLETISDRTLPPIPQNITLTNLERHRNIAEISWQMFYTELPVYNLVFVLEGRSHFGYYYDEQKLSNWFSMAFEVTSSIQKYQKHKGGIVKNEFGANVRLRPGRWYQFRLSAVNGNGTRGYSTPSPNFQLKERPKNPLPPRNFSIEVRPKLLRNNTVYTKAVWKPPRTSYPIEKYRIAWSLYLDSNNGSLWQNEAFVHEPTRQFEFWNLNPNSVYYLQIQALSSFGKKRSLKSPKEWLLLNTSISTNVSVGNLQSTDTTSSQNMKANVTLKFLKNKRFNLVVRIGFPAQLIGSFIELCSGEADCLTKPSTKDLKLIRTKKGHFDFVDLIFSTKYSFRIRKSGRVLYDHKMDSDSDNQSDSTEEMERRDSTDGTDDVDEIPESADILIHLNEIPDLIPSRRLESITYEPERAYEVGGENSEHFDRDLPPEHLYLGNLERVSATDSLKPGKYYHRVPIFSHHRLVFPGEQIPMILSQSVFHTTNFLTDSNEGCLFGLMFLRLKGVPKHRTYGVTCQIYEKGPDDYGNIVFKSKACQRFVIYHKLKENEMFSLYDTMNPQRCTATIEILPEIVLGDPLLGHSSNNVKKFFRNKSMSKKVRRFEAGSVAWPLFIYDQYSITDISERAKSFLTNIKVDSMPSDPVALSFWLCKNILPNEKDRLSIFMSNSVTDRMQIIGKSMNMVRFFICKHCNNRLANINMSFAMSKQGVQSSYCNPSGFIHETNTVYSTLHNAVYVTGRPSIEFSWFPGYSWQITLCSSCHHHLGWKFIAIKESVIPKSFFGLSGSCVLIEKDEDVEHKFFLSSFMSRLSYGHHGMGSQILDGGGNDLSDELLGDDSDIDSDDEFN</sequence>
<evidence type="ECO:0000313" key="8">
    <source>
        <dbReference type="EMBL" id="KAJ6640313.1"/>
    </source>
</evidence>
<dbReference type="SUPFAM" id="SSF57256">
    <property type="entry name" value="Elafin-like"/>
    <property type="match status" value="1"/>
</dbReference>
<evidence type="ECO:0000256" key="1">
    <source>
        <dbReference type="ARBA" id="ARBA00022723"/>
    </source>
</evidence>
<dbReference type="AlphaFoldDB" id="A0A9Q0MYR3"/>
<dbReference type="FunFam" id="2.170.150.20:FF:000007">
    <property type="entry name" value="Protein cereblon"/>
    <property type="match status" value="1"/>
</dbReference>
<accession>A0A9Q0MYR3</accession>
<dbReference type="PROSITE" id="PS51788">
    <property type="entry name" value="CULT"/>
    <property type="match status" value="1"/>
</dbReference>
<dbReference type="EMBL" id="WJQU01000003">
    <property type="protein sequence ID" value="KAJ6640313.1"/>
    <property type="molecule type" value="Genomic_DNA"/>
</dbReference>
<dbReference type="InterPro" id="IPR004910">
    <property type="entry name" value="Yippee/Mis18/Cereblon"/>
</dbReference>
<dbReference type="PANTHER" id="PTHR14131">
    <property type="entry name" value="ANOSMIN"/>
    <property type="match status" value="1"/>
</dbReference>
<evidence type="ECO:0000259" key="6">
    <source>
        <dbReference type="PROSITE" id="PS51390"/>
    </source>
</evidence>
<keyword evidence="9" id="KW-1185">Reference proteome</keyword>
<dbReference type="GO" id="GO:0030414">
    <property type="term" value="F:peptidase inhibitor activity"/>
    <property type="evidence" value="ECO:0007669"/>
    <property type="project" value="InterPro"/>
</dbReference>